<dbReference type="NCBIfam" id="TIGR01308">
    <property type="entry name" value="rpmD_bact"/>
    <property type="match status" value="1"/>
</dbReference>
<dbReference type="CDD" id="cd01658">
    <property type="entry name" value="Ribosomal_L30"/>
    <property type="match status" value="1"/>
</dbReference>
<dbReference type="GO" id="GO:0022625">
    <property type="term" value="C:cytosolic large ribosomal subunit"/>
    <property type="evidence" value="ECO:0007669"/>
    <property type="project" value="TreeGrafter"/>
</dbReference>
<evidence type="ECO:0000256" key="6">
    <source>
        <dbReference type="RuleBase" id="RU003734"/>
    </source>
</evidence>
<evidence type="ECO:0000256" key="5">
    <source>
        <dbReference type="HAMAP-Rule" id="MF_01371"/>
    </source>
</evidence>
<dbReference type="PIRSF" id="PIRSF002211">
    <property type="entry name" value="Ribosomal_L30_bac-type"/>
    <property type="match status" value="1"/>
</dbReference>
<dbReference type="InterPro" id="IPR016082">
    <property type="entry name" value="Ribosomal_uL30_ferredoxin-like"/>
</dbReference>
<gene>
    <name evidence="5" type="primary">rpmD</name>
    <name evidence="8" type="ORF">SAMN00017405_1085</name>
</gene>
<dbReference type="RefSeq" id="WP_084052325.1">
    <property type="nucleotide sequence ID" value="NZ_FWWT01000008.1"/>
</dbReference>
<organism evidence="8 9">
    <name type="scientific">Desulfonispora thiosulfatigenes DSM 11270</name>
    <dbReference type="NCBI Taxonomy" id="656914"/>
    <lineage>
        <taxon>Bacteria</taxon>
        <taxon>Bacillati</taxon>
        <taxon>Bacillota</taxon>
        <taxon>Clostridia</taxon>
        <taxon>Eubacteriales</taxon>
        <taxon>Peptococcaceae</taxon>
        <taxon>Desulfonispora</taxon>
    </lineage>
</organism>
<sequence>MSEKIKVTLVKSVIGSNQNQRRVVETLGLRKLNSSVVHNDTPNIRGMVHKINHLVMVEKIDA</sequence>
<dbReference type="OrthoDB" id="9812790at2"/>
<dbReference type="GO" id="GO:0006412">
    <property type="term" value="P:translation"/>
    <property type="evidence" value="ECO:0007669"/>
    <property type="project" value="UniProtKB-UniRule"/>
</dbReference>
<dbReference type="AlphaFoldDB" id="A0A1W1USV2"/>
<dbReference type="PANTHER" id="PTHR15892">
    <property type="entry name" value="MITOCHONDRIAL RIBOSOMAL PROTEIN L30"/>
    <property type="match status" value="1"/>
</dbReference>
<dbReference type="Gene3D" id="3.30.1390.20">
    <property type="entry name" value="Ribosomal protein L30, ferredoxin-like fold domain"/>
    <property type="match status" value="1"/>
</dbReference>
<protein>
    <recommendedName>
        <fullName evidence="5">Large ribosomal subunit protein uL30</fullName>
    </recommendedName>
</protein>
<keyword evidence="4 5" id="KW-0687">Ribonucleoprotein</keyword>
<keyword evidence="9" id="KW-1185">Reference proteome</keyword>
<keyword evidence="3 5" id="KW-0689">Ribosomal protein</keyword>
<name>A0A1W1USV2_DESTI</name>
<dbReference type="Proteomes" id="UP000192731">
    <property type="component" value="Unassembled WGS sequence"/>
</dbReference>
<evidence type="ECO:0000313" key="8">
    <source>
        <dbReference type="EMBL" id="SMB83804.1"/>
    </source>
</evidence>
<dbReference type="EMBL" id="FWWT01000008">
    <property type="protein sequence ID" value="SMB83804.1"/>
    <property type="molecule type" value="Genomic_DNA"/>
</dbReference>
<dbReference type="InterPro" id="IPR018038">
    <property type="entry name" value="Ribosomal_uL30_CS"/>
</dbReference>
<dbReference type="PANTHER" id="PTHR15892:SF2">
    <property type="entry name" value="LARGE RIBOSOMAL SUBUNIT PROTEIN UL30M"/>
    <property type="match status" value="1"/>
</dbReference>
<proteinExistence type="inferred from homology"/>
<evidence type="ECO:0000256" key="3">
    <source>
        <dbReference type="ARBA" id="ARBA00022980"/>
    </source>
</evidence>
<dbReference type="InterPro" id="IPR005996">
    <property type="entry name" value="Ribosomal_uL30_bac-type"/>
</dbReference>
<dbReference type="STRING" id="656914.SAMN00017405_1085"/>
<evidence type="ECO:0000259" key="7">
    <source>
        <dbReference type="Pfam" id="PF00327"/>
    </source>
</evidence>
<evidence type="ECO:0000256" key="4">
    <source>
        <dbReference type="ARBA" id="ARBA00023274"/>
    </source>
</evidence>
<dbReference type="InterPro" id="IPR036919">
    <property type="entry name" value="Ribo_uL30_ferredoxin-like_sf"/>
</dbReference>
<reference evidence="8 9" key="1">
    <citation type="submission" date="2017-04" db="EMBL/GenBank/DDBJ databases">
        <authorList>
            <person name="Afonso C.L."/>
            <person name="Miller P.J."/>
            <person name="Scott M.A."/>
            <person name="Spackman E."/>
            <person name="Goraichik I."/>
            <person name="Dimitrov K.M."/>
            <person name="Suarez D.L."/>
            <person name="Swayne D.E."/>
        </authorList>
    </citation>
    <scope>NUCLEOTIDE SEQUENCE [LARGE SCALE GENOMIC DNA]</scope>
    <source>
        <strain evidence="8 9">DSM 11270</strain>
    </source>
</reference>
<feature type="domain" description="Large ribosomal subunit protein uL30-like ferredoxin-like fold" evidence="7">
    <location>
        <begin position="5"/>
        <end position="55"/>
    </location>
</feature>
<dbReference type="PROSITE" id="PS00634">
    <property type="entry name" value="RIBOSOMAL_L30"/>
    <property type="match status" value="1"/>
</dbReference>
<comment type="subunit">
    <text evidence="2 5">Part of the 50S ribosomal subunit.</text>
</comment>
<evidence type="ECO:0000313" key="9">
    <source>
        <dbReference type="Proteomes" id="UP000192731"/>
    </source>
</evidence>
<dbReference type="FunFam" id="3.30.1390.20:FF:000001">
    <property type="entry name" value="50S ribosomal protein L30"/>
    <property type="match status" value="1"/>
</dbReference>
<dbReference type="HAMAP" id="MF_01371_B">
    <property type="entry name" value="Ribosomal_uL30_B"/>
    <property type="match status" value="1"/>
</dbReference>
<dbReference type="GO" id="GO:0003735">
    <property type="term" value="F:structural constituent of ribosome"/>
    <property type="evidence" value="ECO:0007669"/>
    <property type="project" value="InterPro"/>
</dbReference>
<accession>A0A1W1USV2</accession>
<comment type="similarity">
    <text evidence="1 5 6">Belongs to the universal ribosomal protein uL30 family.</text>
</comment>
<evidence type="ECO:0000256" key="1">
    <source>
        <dbReference type="ARBA" id="ARBA00007594"/>
    </source>
</evidence>
<dbReference type="Pfam" id="PF00327">
    <property type="entry name" value="Ribosomal_L30"/>
    <property type="match status" value="1"/>
</dbReference>
<dbReference type="SUPFAM" id="SSF55129">
    <property type="entry name" value="Ribosomal protein L30p/L7e"/>
    <property type="match status" value="1"/>
</dbReference>
<evidence type="ECO:0000256" key="2">
    <source>
        <dbReference type="ARBA" id="ARBA00011838"/>
    </source>
</evidence>